<comment type="caution">
    <text evidence="2">The sequence shown here is derived from an EMBL/GenBank/DDBJ whole genome shotgun (WGS) entry which is preliminary data.</text>
</comment>
<dbReference type="EMBL" id="CAXLJM020000054">
    <property type="protein sequence ID" value="CAL8117387.1"/>
    <property type="molecule type" value="Genomic_DNA"/>
</dbReference>
<reference evidence="2 3" key="1">
    <citation type="submission" date="2024-08" db="EMBL/GenBank/DDBJ databases">
        <authorList>
            <person name="Cucini C."/>
            <person name="Frati F."/>
        </authorList>
    </citation>
    <scope>NUCLEOTIDE SEQUENCE [LARGE SCALE GENOMIC DNA]</scope>
</reference>
<name>A0ABP1R603_9HEXA</name>
<proteinExistence type="predicted"/>
<gene>
    <name evidence="2" type="ORF">ODALV1_LOCUS17668</name>
</gene>
<evidence type="ECO:0000313" key="2">
    <source>
        <dbReference type="EMBL" id="CAL8117387.1"/>
    </source>
</evidence>
<feature type="region of interest" description="Disordered" evidence="1">
    <location>
        <begin position="158"/>
        <end position="229"/>
    </location>
</feature>
<organism evidence="2 3">
    <name type="scientific">Orchesella dallaii</name>
    <dbReference type="NCBI Taxonomy" id="48710"/>
    <lineage>
        <taxon>Eukaryota</taxon>
        <taxon>Metazoa</taxon>
        <taxon>Ecdysozoa</taxon>
        <taxon>Arthropoda</taxon>
        <taxon>Hexapoda</taxon>
        <taxon>Collembola</taxon>
        <taxon>Entomobryomorpha</taxon>
        <taxon>Entomobryoidea</taxon>
        <taxon>Orchesellidae</taxon>
        <taxon>Orchesellinae</taxon>
        <taxon>Orchesella</taxon>
    </lineage>
</organism>
<protein>
    <submittedName>
        <fullName evidence="2">Uncharacterized protein</fullName>
    </submittedName>
</protein>
<feature type="compositionally biased region" description="Polar residues" evidence="1">
    <location>
        <begin position="40"/>
        <end position="55"/>
    </location>
</feature>
<dbReference type="Proteomes" id="UP001642540">
    <property type="component" value="Unassembled WGS sequence"/>
</dbReference>
<feature type="region of interest" description="Disordered" evidence="1">
    <location>
        <begin position="40"/>
        <end position="96"/>
    </location>
</feature>
<evidence type="ECO:0000313" key="3">
    <source>
        <dbReference type="Proteomes" id="UP001642540"/>
    </source>
</evidence>
<accession>A0ABP1R603</accession>
<keyword evidence="3" id="KW-1185">Reference proteome</keyword>
<feature type="compositionally biased region" description="Polar residues" evidence="1">
    <location>
        <begin position="185"/>
        <end position="202"/>
    </location>
</feature>
<sequence>MPIMASSNPHINYNARLASNQVSHTPSTQQTIPDGVQQISASQHVSNQDTQNQRNVGGENLQLRRKVHTELPNTSSGHDDDLIPPTPSPTPRGDEVDFNDVPAIMLLHQKKHLKGQTYALGILNLAHTYADHYNATFAQHSKIICVRCEITFYNDERESQLDTQDSNNFIAVGGKPSQEKVKYTSPENGISSSKDGPTQSVPTTPPSLTPIVHYDRDSAEHDPHQVVYN</sequence>
<evidence type="ECO:0000256" key="1">
    <source>
        <dbReference type="SAM" id="MobiDB-lite"/>
    </source>
</evidence>
<feature type="compositionally biased region" description="Basic and acidic residues" evidence="1">
    <location>
        <begin position="213"/>
        <end position="229"/>
    </location>
</feature>